<name>A0ABD7SQU3_VIBCL</name>
<reference evidence="1 2" key="1">
    <citation type="submission" date="2019-06" db="EMBL/GenBank/DDBJ databases">
        <title>Vibrio cholerae phylogeny based on whole-genome sequencing reveals genetic diversity and population strucutre.</title>
        <authorList>
            <person name="Zhiqiu Y."/>
            <person name="Bin L."/>
            <person name="Lingyan J."/>
        </authorList>
    </citation>
    <scope>NUCLEOTIDE SEQUENCE [LARGE SCALE GENOMIC DNA]</scope>
    <source>
        <strain evidence="1 2">N2814</strain>
    </source>
</reference>
<dbReference type="EMBL" id="VSIJ01000005">
    <property type="protein sequence ID" value="TXX67128.1"/>
    <property type="molecule type" value="Genomic_DNA"/>
</dbReference>
<comment type="caution">
    <text evidence="1">The sequence shown here is derived from an EMBL/GenBank/DDBJ whole genome shotgun (WGS) entry which is preliminary data.</text>
</comment>
<evidence type="ECO:0000313" key="2">
    <source>
        <dbReference type="Proteomes" id="UP000323819"/>
    </source>
</evidence>
<organism evidence="1 2">
    <name type="scientific">Vibrio cholerae</name>
    <dbReference type="NCBI Taxonomy" id="666"/>
    <lineage>
        <taxon>Bacteria</taxon>
        <taxon>Pseudomonadati</taxon>
        <taxon>Pseudomonadota</taxon>
        <taxon>Gammaproteobacteria</taxon>
        <taxon>Vibrionales</taxon>
        <taxon>Vibrionaceae</taxon>
        <taxon>Vibrio</taxon>
    </lineage>
</organism>
<evidence type="ECO:0000313" key="1">
    <source>
        <dbReference type="EMBL" id="TXX67128.1"/>
    </source>
</evidence>
<dbReference type="AlphaFoldDB" id="A0ABD7SQU3"/>
<sequence length="755" mass="85802">MIFVDRDTSEGSVISFSRQIDNNDFSTLREIGLSSNEIVQLESLSIAATNSKTSSISYSEIATILGIKMPSVRKLTKRFVDLGVLNLTDETHPLHRSIKHYRFELKIESPKTSISHVPPAASNAIQRMQSRSGLSSATSDKLKQAYQLAYLYRPQIVVEEERFLSVPDSTLIGAIFSQYIGDEQPNFIDGITFADILPYPTELKKMVGAQQLRYPLQVPNQSDLEVTLNNPSGKLPSIDDIQLLYTLINLTLRFSIDRLKNGLTQASFSIVPIRTADVLSFLKLDPSATANKQMVNEKLKVIASTVFSLSGFTATDVLTEVGRPFFYHRGESCKSYRHAEAQSPFLHIIEWDKDVLKAIYKAKHYFLLPHEVISGDRRLFLLYLYVRRQFSYRNKIEIDVTKIRKILGISDHVTPQSLERSLRTVFEKYYKAEHGEAPPKTLPKLVSIPITVAAVKFQLIIDKNNKQSGWNELTIVASYSKLEVLIATQPKSIREQLLSLPEAEQIELLPKLLVGQSKSHPIIHNEHLGVSKIADHIDDEQQEVQNELLLELTSGLQNIGANQLEQFDEINIKQIREELKSINPNSNVAAYLEPESIKNQIEDFVEIVPKSEKMGTMKILKRKYSIDIRVSTEKSITNETIRFKSNPYQSKSELEKIADDISLLTGYTTEHVLNKIESYLKQLPLLQAADLTINLDDFKYICDQINKDISDEKLRIEDKDLFETIIHLIPREMRTVKSLSLDELIVRLKCTLNLA</sequence>
<proteinExistence type="predicted"/>
<accession>A0ABD7SQU3</accession>
<protein>
    <submittedName>
        <fullName evidence="1">Uncharacterized protein</fullName>
    </submittedName>
</protein>
<dbReference type="Proteomes" id="UP000323819">
    <property type="component" value="Unassembled WGS sequence"/>
</dbReference>
<dbReference type="RefSeq" id="WP_148521270.1">
    <property type="nucleotide sequence ID" value="NZ_VSIJ01000005.1"/>
</dbReference>
<gene>
    <name evidence="1" type="ORF">FXF03_00755</name>
</gene>